<dbReference type="Gene3D" id="1.20.58.1000">
    <property type="entry name" value="Metal-sensitive repressor, helix protomer"/>
    <property type="match status" value="1"/>
</dbReference>
<dbReference type="RefSeq" id="WP_260978326.1">
    <property type="nucleotide sequence ID" value="NZ_JAODBU010000002.1"/>
</dbReference>
<organism evidence="2 3">
    <name type="scientific">Eubacterium album</name>
    <dbReference type="NCBI Taxonomy" id="2978477"/>
    <lineage>
        <taxon>Bacteria</taxon>
        <taxon>Bacillati</taxon>
        <taxon>Bacillota</taxon>
        <taxon>Clostridia</taxon>
        <taxon>Eubacteriales</taxon>
        <taxon>Eubacteriaceae</taxon>
        <taxon>Eubacterium</taxon>
    </lineage>
</organism>
<comment type="caution">
    <text evidence="2">The sequence shown here is derived from an EMBL/GenBank/DDBJ whole genome shotgun (WGS) entry which is preliminary data.</text>
</comment>
<gene>
    <name evidence="2" type="ORF">N5B56_00835</name>
</gene>
<evidence type="ECO:0000256" key="1">
    <source>
        <dbReference type="SAM" id="Coils"/>
    </source>
</evidence>
<dbReference type="InterPro" id="IPR038390">
    <property type="entry name" value="Metal_Tscrpt_repr_sf"/>
</dbReference>
<name>A0ABT2M090_9FIRM</name>
<dbReference type="PANTHER" id="PTHR33677:SF3">
    <property type="entry name" value="COPPER-SENSING TRANSCRIPTIONAL REPRESSOR RICR"/>
    <property type="match status" value="1"/>
</dbReference>
<keyword evidence="3" id="KW-1185">Reference proteome</keyword>
<evidence type="ECO:0000313" key="3">
    <source>
        <dbReference type="Proteomes" id="UP001431199"/>
    </source>
</evidence>
<dbReference type="Pfam" id="PF02583">
    <property type="entry name" value="Trns_repr_metal"/>
    <property type="match status" value="1"/>
</dbReference>
<proteinExistence type="predicted"/>
<protein>
    <submittedName>
        <fullName evidence="2">Metal-sensing transcriptional repressor</fullName>
    </submittedName>
</protein>
<dbReference type="Proteomes" id="UP001431199">
    <property type="component" value="Unassembled WGS sequence"/>
</dbReference>
<feature type="coiled-coil region" evidence="1">
    <location>
        <begin position="26"/>
        <end position="53"/>
    </location>
</feature>
<dbReference type="EMBL" id="JAODBU010000002">
    <property type="protein sequence ID" value="MCT7397628.1"/>
    <property type="molecule type" value="Genomic_DNA"/>
</dbReference>
<dbReference type="InterPro" id="IPR003735">
    <property type="entry name" value="Metal_Tscrpt_repr"/>
</dbReference>
<accession>A0ABT2M090</accession>
<dbReference type="CDD" id="cd10156">
    <property type="entry name" value="FpFrmR-Cterm-like_DUF156"/>
    <property type="match status" value="1"/>
</dbReference>
<reference evidence="2" key="1">
    <citation type="submission" date="2022-09" db="EMBL/GenBank/DDBJ databases">
        <title>Eubacterium sp. LFL-14 isolated from human feces.</title>
        <authorList>
            <person name="Liu F."/>
        </authorList>
    </citation>
    <scope>NUCLEOTIDE SEQUENCE</scope>
    <source>
        <strain evidence="2">LFL-14</strain>
    </source>
</reference>
<sequence length="114" mass="12804">MQATASGKCSKCCTVEDHNCCSHKTKERTEKEYKDLINRLNRIEGQVRGVKNMIENDAYCTDVLVQVSAIRSALNSFSKVLLTNHIKTCVVDNLKQGNDEVVDELVATLQKLMK</sequence>
<keyword evidence="1" id="KW-0175">Coiled coil</keyword>
<evidence type="ECO:0000313" key="2">
    <source>
        <dbReference type="EMBL" id="MCT7397628.1"/>
    </source>
</evidence>
<dbReference type="PANTHER" id="PTHR33677">
    <property type="entry name" value="TRANSCRIPTIONAL REPRESSOR FRMR-RELATED"/>
    <property type="match status" value="1"/>
</dbReference>